<organism evidence="9 10">
    <name type="scientific">Elysia crispata</name>
    <name type="common">lettuce slug</name>
    <dbReference type="NCBI Taxonomy" id="231223"/>
    <lineage>
        <taxon>Eukaryota</taxon>
        <taxon>Metazoa</taxon>
        <taxon>Spiralia</taxon>
        <taxon>Lophotrochozoa</taxon>
        <taxon>Mollusca</taxon>
        <taxon>Gastropoda</taxon>
        <taxon>Heterobranchia</taxon>
        <taxon>Euthyneura</taxon>
        <taxon>Panpulmonata</taxon>
        <taxon>Sacoglossa</taxon>
        <taxon>Placobranchoidea</taxon>
        <taxon>Plakobranchidae</taxon>
        <taxon>Elysia</taxon>
    </lineage>
</organism>
<proteinExistence type="inferred from homology"/>
<dbReference type="GO" id="GO:0034472">
    <property type="term" value="P:snRNA 3'-end processing"/>
    <property type="evidence" value="ECO:0007669"/>
    <property type="project" value="TreeGrafter"/>
</dbReference>
<dbReference type="Pfam" id="PF20504">
    <property type="entry name" value="IntS14_C"/>
    <property type="match status" value="1"/>
</dbReference>
<evidence type="ECO:0000256" key="4">
    <source>
        <dbReference type="ARBA" id="ARBA00061449"/>
    </source>
</evidence>
<dbReference type="InterPro" id="IPR045814">
    <property type="entry name" value="IntS14_b-barrel"/>
</dbReference>
<evidence type="ECO:0000256" key="5">
    <source>
        <dbReference type="SAM" id="MobiDB-lite"/>
    </source>
</evidence>
<dbReference type="PANTHER" id="PTHR13532">
    <property type="match status" value="1"/>
</dbReference>
<evidence type="ECO:0000313" key="10">
    <source>
        <dbReference type="Proteomes" id="UP001283361"/>
    </source>
</evidence>
<evidence type="ECO:0000259" key="6">
    <source>
        <dbReference type="Pfam" id="PF13519"/>
    </source>
</evidence>
<dbReference type="InterPro" id="IPR036465">
    <property type="entry name" value="vWFA_dom_sf"/>
</dbReference>
<feature type="region of interest" description="Disordered" evidence="5">
    <location>
        <begin position="304"/>
        <end position="334"/>
    </location>
</feature>
<dbReference type="PANTHER" id="PTHR13532:SF3">
    <property type="entry name" value="INTEGRATOR COMPLEX SUBUNIT 14"/>
    <property type="match status" value="1"/>
</dbReference>
<gene>
    <name evidence="9" type="ORF">RRG08_019676</name>
</gene>
<comment type="subcellular location">
    <subcellularLocation>
        <location evidence="1">Nucleus</location>
    </subcellularLocation>
</comment>
<comment type="caution">
    <text evidence="9">The sequence shown here is derived from an EMBL/GenBank/DDBJ whole genome shotgun (WGS) entry which is preliminary data.</text>
</comment>
<comment type="similarity">
    <text evidence="4">Belongs to the Integrator subunit 14 family.</text>
</comment>
<reference evidence="9" key="1">
    <citation type="journal article" date="2023" name="G3 (Bethesda)">
        <title>A reference genome for the long-term kleptoplast-retaining sea slug Elysia crispata morphotype clarki.</title>
        <authorList>
            <person name="Eastman K.E."/>
            <person name="Pendleton A.L."/>
            <person name="Shaikh M.A."/>
            <person name="Suttiyut T."/>
            <person name="Ogas R."/>
            <person name="Tomko P."/>
            <person name="Gavelis G."/>
            <person name="Widhalm J.R."/>
            <person name="Wisecaver J.H."/>
        </authorList>
    </citation>
    <scope>NUCLEOTIDE SEQUENCE</scope>
    <source>
        <strain evidence="9">ECLA1</strain>
    </source>
</reference>
<dbReference type="InterPro" id="IPR002035">
    <property type="entry name" value="VWF_A"/>
</dbReference>
<evidence type="ECO:0000256" key="3">
    <source>
        <dbReference type="ARBA" id="ARBA00023242"/>
    </source>
</evidence>
<dbReference type="EMBL" id="JAWDGP010005289">
    <property type="protein sequence ID" value="KAK3758203.1"/>
    <property type="molecule type" value="Genomic_DNA"/>
</dbReference>
<dbReference type="AlphaFoldDB" id="A0AAE1D6G6"/>
<evidence type="ECO:0000256" key="1">
    <source>
        <dbReference type="ARBA" id="ARBA00004123"/>
    </source>
</evidence>
<evidence type="ECO:0000259" key="8">
    <source>
        <dbReference type="Pfam" id="PF20504"/>
    </source>
</evidence>
<dbReference type="InterPro" id="IPR039841">
    <property type="entry name" value="INTS14"/>
</dbReference>
<protein>
    <recommendedName>
        <fullName evidence="2">Integrator complex subunit 14</fullName>
    </recommendedName>
</protein>
<dbReference type="Pfam" id="PF19435">
    <property type="entry name" value="IntS14_b-barrel"/>
    <property type="match status" value="1"/>
</dbReference>
<evidence type="ECO:0000259" key="7">
    <source>
        <dbReference type="Pfam" id="PF19435"/>
    </source>
</evidence>
<name>A0AAE1D6G6_9GAST</name>
<dbReference type="InterPro" id="IPR046471">
    <property type="entry name" value="IntS14_C"/>
</dbReference>
<dbReference type="GO" id="GO:0032039">
    <property type="term" value="C:integrator complex"/>
    <property type="evidence" value="ECO:0007669"/>
    <property type="project" value="InterPro"/>
</dbReference>
<accession>A0AAE1D6G6</accession>
<feature type="domain" description="Integrator complex subunit 14 beta-barrel" evidence="7">
    <location>
        <begin position="234"/>
        <end position="383"/>
    </location>
</feature>
<keyword evidence="10" id="KW-1185">Reference proteome</keyword>
<dbReference type="Proteomes" id="UP001283361">
    <property type="component" value="Unassembled WGS sequence"/>
</dbReference>
<keyword evidence="3" id="KW-0539">Nucleus</keyword>
<sequence length="539" mass="60321">MLVMIRLLFGAPYLNPKLHCFESHSKMPTVIALDVSLSMSRPVLTEASEEYQRRHFAIHGINTYLDVLSSTCKLEFVSLVAFSYLWEQLCTFTRDFGTIRTALNKVEAYSKTCFETALNGIRTLISDEWNNAPCQVVMITDGSLGIGAGSLKASLQTANSRQPSEKFPLPFNFPCKIHIVCIGSTSDPDVQRSLPYYQKLIDMAGYGGELFTLDGGISFKSVEDVFRRLAEKYFSQFWGTLCCGNFTCPVQLFPKPEPLVRDVDEERDTYNISDKIEIIGFLDIKDIGSPPTIARHLILPRSMKDRDREDGKGGDGKGNKPEEEEDSHDDGKTPSFTVLLHGGLKMESMVAIARIQKDWFGMIYSWADSKKKSNLMLALFEPGQLSVPWIGPFDQLTSCKEYAPETLYSDEEKKSPFPVRSADKHSYAYNCVVWIKPSGLQSDIQKVLRHARKLPDKLQQFYKELNRTRRAALSFGFHSLLEALAAMLERECTLLPGTAHPNAALQLTHSANFLLSEAATDATQNLTPLQTNFAAGSNG</sequence>
<feature type="domain" description="VWFA" evidence="6">
    <location>
        <begin position="29"/>
        <end position="142"/>
    </location>
</feature>
<dbReference type="Pfam" id="PF13519">
    <property type="entry name" value="VWA_2"/>
    <property type="match status" value="1"/>
</dbReference>
<feature type="domain" description="Integrator complex subunit 14 C-terminal" evidence="8">
    <location>
        <begin position="432"/>
        <end position="534"/>
    </location>
</feature>
<evidence type="ECO:0000313" key="9">
    <source>
        <dbReference type="EMBL" id="KAK3758203.1"/>
    </source>
</evidence>
<evidence type="ECO:0000256" key="2">
    <source>
        <dbReference type="ARBA" id="ARBA00016816"/>
    </source>
</evidence>
<feature type="compositionally biased region" description="Basic and acidic residues" evidence="5">
    <location>
        <begin position="304"/>
        <end position="321"/>
    </location>
</feature>
<dbReference type="SUPFAM" id="SSF53300">
    <property type="entry name" value="vWA-like"/>
    <property type="match status" value="1"/>
</dbReference>
<dbReference type="Gene3D" id="3.40.50.410">
    <property type="entry name" value="von Willebrand factor, type A domain"/>
    <property type="match status" value="1"/>
</dbReference>